<keyword evidence="9" id="KW-1133">Transmembrane helix</keyword>
<evidence type="ECO:0000256" key="1">
    <source>
        <dbReference type="ARBA" id="ARBA00004123"/>
    </source>
</evidence>
<dbReference type="InterPro" id="IPR035979">
    <property type="entry name" value="RBD_domain_sf"/>
</dbReference>
<name>A0A6H5H7H5_9HEMI</name>
<dbReference type="FunFam" id="3.30.70.330:FF:000041">
    <property type="entry name" value="Epithelial splicing regulatory protein 1"/>
    <property type="match status" value="1"/>
</dbReference>
<evidence type="ECO:0000256" key="2">
    <source>
        <dbReference type="ARBA" id="ARBA00008866"/>
    </source>
</evidence>
<feature type="transmembrane region" description="Helical" evidence="9">
    <location>
        <begin position="61"/>
        <end position="82"/>
    </location>
</feature>
<dbReference type="SMART" id="SM00360">
    <property type="entry name" value="RRM"/>
    <property type="match status" value="3"/>
</dbReference>
<dbReference type="GO" id="GO:0006397">
    <property type="term" value="P:mRNA processing"/>
    <property type="evidence" value="ECO:0007669"/>
    <property type="project" value="UniProtKB-KW"/>
</dbReference>
<dbReference type="EMBL" id="CADCXU010024068">
    <property type="protein sequence ID" value="CAB0011339.1"/>
    <property type="molecule type" value="Genomic_DNA"/>
</dbReference>
<proteinExistence type="inferred from homology"/>
<keyword evidence="7" id="KW-0539">Nucleus</keyword>
<comment type="similarity">
    <text evidence="2">Belongs to the ESRP family.</text>
</comment>
<dbReference type="AlphaFoldDB" id="A0A6H5H7H5"/>
<dbReference type="InterPro" id="IPR000504">
    <property type="entry name" value="RRM_dom"/>
</dbReference>
<evidence type="ECO:0000256" key="3">
    <source>
        <dbReference type="ARBA" id="ARBA00022664"/>
    </source>
</evidence>
<evidence type="ECO:0000256" key="4">
    <source>
        <dbReference type="ARBA" id="ARBA00022737"/>
    </source>
</evidence>
<evidence type="ECO:0000259" key="10">
    <source>
        <dbReference type="PROSITE" id="PS50102"/>
    </source>
</evidence>
<keyword evidence="6" id="KW-0508">mRNA splicing</keyword>
<dbReference type="GO" id="GO:0005634">
    <property type="term" value="C:nucleus"/>
    <property type="evidence" value="ECO:0007669"/>
    <property type="project" value="UniProtKB-SubCell"/>
</dbReference>
<keyword evidence="9" id="KW-0472">Membrane</keyword>
<dbReference type="PROSITE" id="PS50102">
    <property type="entry name" value="RRM"/>
    <property type="match status" value="1"/>
</dbReference>
<comment type="subcellular location">
    <subcellularLocation>
        <location evidence="1">Nucleus</location>
    </subcellularLocation>
</comment>
<keyword evidence="5 8" id="KW-0694">RNA-binding</keyword>
<dbReference type="InterPro" id="IPR012677">
    <property type="entry name" value="Nucleotide-bd_a/b_plait_sf"/>
</dbReference>
<protein>
    <recommendedName>
        <fullName evidence="10">RRM domain-containing protein</fullName>
    </recommendedName>
</protein>
<evidence type="ECO:0000256" key="6">
    <source>
        <dbReference type="ARBA" id="ARBA00023187"/>
    </source>
</evidence>
<keyword evidence="4" id="KW-0677">Repeat</keyword>
<dbReference type="CDD" id="cd12743">
    <property type="entry name" value="RRM3_Fusilli"/>
    <property type="match status" value="1"/>
</dbReference>
<dbReference type="Gene3D" id="3.30.70.330">
    <property type="match status" value="3"/>
</dbReference>
<gene>
    <name evidence="11" type="ORF">NTEN_LOCUS16315</name>
</gene>
<evidence type="ECO:0000256" key="9">
    <source>
        <dbReference type="SAM" id="Phobius"/>
    </source>
</evidence>
<dbReference type="InterPro" id="IPR050666">
    <property type="entry name" value="ESRP"/>
</dbReference>
<evidence type="ECO:0000313" key="12">
    <source>
        <dbReference type="Proteomes" id="UP000479000"/>
    </source>
</evidence>
<dbReference type="OrthoDB" id="431068at2759"/>
<dbReference type="GO" id="GO:0008380">
    <property type="term" value="P:RNA splicing"/>
    <property type="evidence" value="ECO:0007669"/>
    <property type="project" value="UniProtKB-KW"/>
</dbReference>
<evidence type="ECO:0000256" key="7">
    <source>
        <dbReference type="ARBA" id="ARBA00023242"/>
    </source>
</evidence>
<keyword evidence="9" id="KW-0812">Transmembrane</keyword>
<keyword evidence="3" id="KW-0507">mRNA processing</keyword>
<sequence length="678" mass="76755">MSTITRLRRVYHRFRRRFFPCYRSCPGRALPPSSARVGTSQTITTSFLHPKQHHSGGKNGFRFSCMFLILLCIIQNMLIQFLSHLLTSFFSRYEEVDSNCVVRARGLPWQSSDQDIAKFFSGLNISKGGVALCLSPGGRRNGEALVRFTSPEHRDMALKRHKHHIGQRYIEVYRATGEDYVNVAGGSSNEAQAFLTRGAKVIIRMRGLPYDCTAKQIIEFFETGEQSCQVMDGEEGLLFVRKPCGRSTGDAFVLFKEELDASKALSRHRKTIGTRYIELFRSTTAEVQQVLNRTLETTTETPTTILPPPLTVPLLPQHIITSGTRKDCIRLRGLPYEAQVEHILEFLGDHAKSIVFQGVHMVYNSQGQPSGEAFIQMDSETSAQQAAQQRHHRNMTFGKKQRYIEVFQCSGEDMNIVLSGGLAQPAQLSPVTPLPAPTKPMLSPGINHGLIDLQLGQMPQPNGQIPIMSQMMGQIPMTCPPVYQMQQMQQMQPNYHHLVDPMLMLPKVMLPLKRSWNEAFTHPPPAVYPNPGQIGLNGQISGQLANQIAQAQAHAAQYMPQPQAKRIHLQPTIQQLQQIGSMQHPAMLMFFGSFRCWLHCFFYSVPSTALKLAFVDSKFYLSILFFPPREYFTKMPFYHYTGRLPQVGHFPPIYRFASTFPLKVSLRKRSISMLYPFV</sequence>
<dbReference type="GO" id="GO:0003723">
    <property type="term" value="F:RNA binding"/>
    <property type="evidence" value="ECO:0007669"/>
    <property type="project" value="UniProtKB-UniRule"/>
</dbReference>
<feature type="domain" description="RRM" evidence="10">
    <location>
        <begin position="201"/>
        <end position="284"/>
    </location>
</feature>
<dbReference type="SUPFAM" id="SSF54928">
    <property type="entry name" value="RNA-binding domain, RBD"/>
    <property type="match status" value="2"/>
</dbReference>
<evidence type="ECO:0000256" key="5">
    <source>
        <dbReference type="ARBA" id="ARBA00022884"/>
    </source>
</evidence>
<evidence type="ECO:0000256" key="8">
    <source>
        <dbReference type="PROSITE-ProRule" id="PRU00176"/>
    </source>
</evidence>
<dbReference type="Proteomes" id="UP000479000">
    <property type="component" value="Unassembled WGS sequence"/>
</dbReference>
<accession>A0A6H5H7H5</accession>
<evidence type="ECO:0000313" key="11">
    <source>
        <dbReference type="EMBL" id="CAB0011339.1"/>
    </source>
</evidence>
<dbReference type="PANTHER" id="PTHR13976">
    <property type="entry name" value="HETEROGENEOUS NUCLEAR RIBONUCLEOPROTEIN-RELATED"/>
    <property type="match status" value="1"/>
</dbReference>
<organism evidence="11 12">
    <name type="scientific">Nesidiocoris tenuis</name>
    <dbReference type="NCBI Taxonomy" id="355587"/>
    <lineage>
        <taxon>Eukaryota</taxon>
        <taxon>Metazoa</taxon>
        <taxon>Ecdysozoa</taxon>
        <taxon>Arthropoda</taxon>
        <taxon>Hexapoda</taxon>
        <taxon>Insecta</taxon>
        <taxon>Pterygota</taxon>
        <taxon>Neoptera</taxon>
        <taxon>Paraneoptera</taxon>
        <taxon>Hemiptera</taxon>
        <taxon>Heteroptera</taxon>
        <taxon>Panheteroptera</taxon>
        <taxon>Cimicomorpha</taxon>
        <taxon>Miridae</taxon>
        <taxon>Dicyphina</taxon>
        <taxon>Nesidiocoris</taxon>
    </lineage>
</organism>
<reference evidence="11 12" key="1">
    <citation type="submission" date="2020-02" db="EMBL/GenBank/DDBJ databases">
        <authorList>
            <person name="Ferguson B K."/>
        </authorList>
    </citation>
    <scope>NUCLEOTIDE SEQUENCE [LARGE SCALE GENOMIC DNA]</scope>
</reference>
<keyword evidence="12" id="KW-1185">Reference proteome</keyword>
<dbReference type="FunFam" id="3.30.70.330:FF:000070">
    <property type="entry name" value="Epithelial splicing regulatory protein 1"/>
    <property type="match status" value="1"/>
</dbReference>